<accession>A0A8J2UHP3</accession>
<feature type="transmembrane region" description="Helical" evidence="6">
    <location>
        <begin position="39"/>
        <end position="58"/>
    </location>
</feature>
<protein>
    <recommendedName>
        <fullName evidence="7">RDD domain-containing protein</fullName>
    </recommendedName>
</protein>
<dbReference type="Pfam" id="PF06271">
    <property type="entry name" value="RDD"/>
    <property type="match status" value="1"/>
</dbReference>
<evidence type="ECO:0000256" key="1">
    <source>
        <dbReference type="ARBA" id="ARBA00004651"/>
    </source>
</evidence>
<dbReference type="GO" id="GO:0005886">
    <property type="term" value="C:plasma membrane"/>
    <property type="evidence" value="ECO:0007669"/>
    <property type="project" value="UniProtKB-SubCell"/>
</dbReference>
<keyword evidence="4 6" id="KW-1133">Transmembrane helix</keyword>
<feature type="transmembrane region" description="Helical" evidence="6">
    <location>
        <begin position="70"/>
        <end position="92"/>
    </location>
</feature>
<evidence type="ECO:0000259" key="7">
    <source>
        <dbReference type="Pfam" id="PF06271"/>
    </source>
</evidence>
<comment type="caution">
    <text evidence="8">The sequence shown here is derived from an EMBL/GenBank/DDBJ whole genome shotgun (WGS) entry which is preliminary data.</text>
</comment>
<reference evidence="8" key="1">
    <citation type="journal article" date="2014" name="Int. J. Syst. Evol. Microbiol.">
        <title>Complete genome sequence of Corynebacterium casei LMG S-19264T (=DSM 44701T), isolated from a smear-ripened cheese.</title>
        <authorList>
            <consortium name="US DOE Joint Genome Institute (JGI-PGF)"/>
            <person name="Walter F."/>
            <person name="Albersmeier A."/>
            <person name="Kalinowski J."/>
            <person name="Ruckert C."/>
        </authorList>
    </citation>
    <scope>NUCLEOTIDE SEQUENCE</scope>
    <source>
        <strain evidence="8">CGMCC 1.15448</strain>
    </source>
</reference>
<keyword evidence="3 6" id="KW-0812">Transmembrane</keyword>
<evidence type="ECO:0000256" key="2">
    <source>
        <dbReference type="ARBA" id="ARBA00022475"/>
    </source>
</evidence>
<dbReference type="Proteomes" id="UP000607559">
    <property type="component" value="Unassembled WGS sequence"/>
</dbReference>
<evidence type="ECO:0000256" key="4">
    <source>
        <dbReference type="ARBA" id="ARBA00022989"/>
    </source>
</evidence>
<proteinExistence type="predicted"/>
<name>A0A8J2UHP3_9BACT</name>
<reference evidence="8" key="2">
    <citation type="submission" date="2020-09" db="EMBL/GenBank/DDBJ databases">
        <authorList>
            <person name="Sun Q."/>
            <person name="Zhou Y."/>
        </authorList>
    </citation>
    <scope>NUCLEOTIDE SEQUENCE</scope>
    <source>
        <strain evidence="8">CGMCC 1.15448</strain>
    </source>
</reference>
<sequence length="164" mass="18738">MENTYIPPDENPNILDDVDYDLVQANGGKRFGNWIVDRIVLWGIWRIFNVTIGPIFLARVYSVDDNSFTIFMKAFLIALVPDLLLMALIEFAGRGKTIGKFLTGTRAVNEDGTQITFKTALLRSLVRVVPFEPFSALGNPSYPWHDRWTKTYVIDERLSRLPVK</sequence>
<gene>
    <name evidence="8" type="ORF">GCM10011511_49170</name>
</gene>
<dbReference type="EMBL" id="BMJC01000005">
    <property type="protein sequence ID" value="GGB19600.1"/>
    <property type="molecule type" value="Genomic_DNA"/>
</dbReference>
<evidence type="ECO:0000313" key="9">
    <source>
        <dbReference type="Proteomes" id="UP000607559"/>
    </source>
</evidence>
<feature type="domain" description="RDD" evidence="7">
    <location>
        <begin position="28"/>
        <end position="134"/>
    </location>
</feature>
<keyword evidence="2" id="KW-1003">Cell membrane</keyword>
<organism evidence="8 9">
    <name type="scientific">Puia dinghuensis</name>
    <dbReference type="NCBI Taxonomy" id="1792502"/>
    <lineage>
        <taxon>Bacteria</taxon>
        <taxon>Pseudomonadati</taxon>
        <taxon>Bacteroidota</taxon>
        <taxon>Chitinophagia</taxon>
        <taxon>Chitinophagales</taxon>
        <taxon>Chitinophagaceae</taxon>
        <taxon>Puia</taxon>
    </lineage>
</organism>
<dbReference type="PANTHER" id="PTHR36115:SF4">
    <property type="entry name" value="MEMBRANE PROTEIN"/>
    <property type="match status" value="1"/>
</dbReference>
<dbReference type="RefSeq" id="WP_188936765.1">
    <property type="nucleotide sequence ID" value="NZ_BMJC01000005.1"/>
</dbReference>
<keyword evidence="5 6" id="KW-0472">Membrane</keyword>
<dbReference type="PANTHER" id="PTHR36115">
    <property type="entry name" value="PROLINE-RICH ANTIGEN HOMOLOG-RELATED"/>
    <property type="match status" value="1"/>
</dbReference>
<dbReference type="AlphaFoldDB" id="A0A8J2UHP3"/>
<evidence type="ECO:0000256" key="6">
    <source>
        <dbReference type="SAM" id="Phobius"/>
    </source>
</evidence>
<evidence type="ECO:0000313" key="8">
    <source>
        <dbReference type="EMBL" id="GGB19600.1"/>
    </source>
</evidence>
<dbReference type="InterPro" id="IPR051791">
    <property type="entry name" value="Pra-immunoreactive"/>
</dbReference>
<evidence type="ECO:0000256" key="3">
    <source>
        <dbReference type="ARBA" id="ARBA00022692"/>
    </source>
</evidence>
<keyword evidence="9" id="KW-1185">Reference proteome</keyword>
<dbReference type="InterPro" id="IPR010432">
    <property type="entry name" value="RDD"/>
</dbReference>
<evidence type="ECO:0000256" key="5">
    <source>
        <dbReference type="ARBA" id="ARBA00023136"/>
    </source>
</evidence>
<comment type="subcellular location">
    <subcellularLocation>
        <location evidence="1">Cell membrane</location>
        <topology evidence="1">Multi-pass membrane protein</topology>
    </subcellularLocation>
</comment>